<evidence type="ECO:0000313" key="1">
    <source>
        <dbReference type="EMBL" id="GBP51259.1"/>
    </source>
</evidence>
<sequence>MFTLCGMFMLRQVSIVPQLRRVLRQLLSQIERFAFYDTTQTQCKLKAADYRVLINGAPSTVSIQTDFLQKVTFKIHFAFHVCLLMDFQTE</sequence>
<dbReference type="AlphaFoldDB" id="A0A4C1WLS8"/>
<dbReference type="Proteomes" id="UP000299102">
    <property type="component" value="Unassembled WGS sequence"/>
</dbReference>
<protein>
    <submittedName>
        <fullName evidence="1">Uncharacterized protein</fullName>
    </submittedName>
</protein>
<comment type="caution">
    <text evidence="1">The sequence shown here is derived from an EMBL/GenBank/DDBJ whole genome shotgun (WGS) entry which is preliminary data.</text>
</comment>
<gene>
    <name evidence="1" type="ORF">EVAR_48352_1</name>
</gene>
<evidence type="ECO:0000313" key="2">
    <source>
        <dbReference type="Proteomes" id="UP000299102"/>
    </source>
</evidence>
<dbReference type="EMBL" id="BGZK01000578">
    <property type="protein sequence ID" value="GBP51259.1"/>
    <property type="molecule type" value="Genomic_DNA"/>
</dbReference>
<organism evidence="1 2">
    <name type="scientific">Eumeta variegata</name>
    <name type="common">Bagworm moth</name>
    <name type="synonym">Eumeta japonica</name>
    <dbReference type="NCBI Taxonomy" id="151549"/>
    <lineage>
        <taxon>Eukaryota</taxon>
        <taxon>Metazoa</taxon>
        <taxon>Ecdysozoa</taxon>
        <taxon>Arthropoda</taxon>
        <taxon>Hexapoda</taxon>
        <taxon>Insecta</taxon>
        <taxon>Pterygota</taxon>
        <taxon>Neoptera</taxon>
        <taxon>Endopterygota</taxon>
        <taxon>Lepidoptera</taxon>
        <taxon>Glossata</taxon>
        <taxon>Ditrysia</taxon>
        <taxon>Tineoidea</taxon>
        <taxon>Psychidae</taxon>
        <taxon>Oiketicinae</taxon>
        <taxon>Eumeta</taxon>
    </lineage>
</organism>
<name>A0A4C1WLS8_EUMVA</name>
<proteinExistence type="predicted"/>
<reference evidence="1 2" key="1">
    <citation type="journal article" date="2019" name="Commun. Biol.">
        <title>The bagworm genome reveals a unique fibroin gene that provides high tensile strength.</title>
        <authorList>
            <person name="Kono N."/>
            <person name="Nakamura H."/>
            <person name="Ohtoshi R."/>
            <person name="Tomita M."/>
            <person name="Numata K."/>
            <person name="Arakawa K."/>
        </authorList>
    </citation>
    <scope>NUCLEOTIDE SEQUENCE [LARGE SCALE GENOMIC DNA]</scope>
</reference>
<keyword evidence="2" id="KW-1185">Reference proteome</keyword>
<accession>A0A4C1WLS8</accession>